<feature type="transmembrane region" description="Helical" evidence="10">
    <location>
        <begin position="320"/>
        <end position="339"/>
    </location>
</feature>
<dbReference type="InterPro" id="IPR006634">
    <property type="entry name" value="TLC-dom"/>
</dbReference>
<dbReference type="GO" id="GO:0050291">
    <property type="term" value="F:sphingosine N-acyltransferase activity"/>
    <property type="evidence" value="ECO:0007669"/>
    <property type="project" value="InterPro"/>
</dbReference>
<dbReference type="PANTHER" id="PTHR12560:SF11">
    <property type="entry name" value="CERAMIDE SYNTHASE LAC1-RELATED"/>
    <property type="match status" value="1"/>
</dbReference>
<dbReference type="Proteomes" id="UP000053257">
    <property type="component" value="Unassembled WGS sequence"/>
</dbReference>
<gene>
    <name evidence="12" type="ORF">PHLGIDRAFT_18242</name>
</gene>
<dbReference type="Pfam" id="PF03798">
    <property type="entry name" value="TRAM_LAG1_CLN8"/>
    <property type="match status" value="1"/>
</dbReference>
<keyword evidence="7 9" id="KW-0472">Membrane</keyword>
<dbReference type="HOGENOM" id="CLU_028277_4_1_1"/>
<evidence type="ECO:0000256" key="7">
    <source>
        <dbReference type="ARBA" id="ARBA00023136"/>
    </source>
</evidence>
<feature type="transmembrane region" description="Helical" evidence="10">
    <location>
        <begin position="30"/>
        <end position="51"/>
    </location>
</feature>
<feature type="transmembrane region" description="Helical" evidence="10">
    <location>
        <begin position="212"/>
        <end position="231"/>
    </location>
</feature>
<dbReference type="GO" id="GO:0005789">
    <property type="term" value="C:endoplasmic reticulum membrane"/>
    <property type="evidence" value="ECO:0007669"/>
    <property type="project" value="UniProtKB-SubCell"/>
</dbReference>
<dbReference type="SMART" id="SM00724">
    <property type="entry name" value="TLC"/>
    <property type="match status" value="1"/>
</dbReference>
<comment type="similarity">
    <text evidence="2">Belongs to the sphingosine N-acyltransferase family.</text>
</comment>
<accession>A0A0C3PT86</accession>
<keyword evidence="6 10" id="KW-1133">Transmembrane helix</keyword>
<dbReference type="GO" id="GO:0046513">
    <property type="term" value="P:ceramide biosynthetic process"/>
    <property type="evidence" value="ECO:0007669"/>
    <property type="project" value="InterPro"/>
</dbReference>
<comment type="subcellular location">
    <subcellularLocation>
        <location evidence="1">Endoplasmic reticulum membrane</location>
        <topology evidence="1">Multi-pass membrane protein</topology>
    </subcellularLocation>
</comment>
<keyword evidence="8" id="KW-0325">Glycoprotein</keyword>
<protein>
    <recommendedName>
        <fullName evidence="11">TLC domain-containing protein</fullName>
    </recommendedName>
</protein>
<evidence type="ECO:0000313" key="12">
    <source>
        <dbReference type="EMBL" id="KIP10708.1"/>
    </source>
</evidence>
<dbReference type="STRING" id="745531.A0A0C3PT86"/>
<proteinExistence type="inferred from homology"/>
<reference evidence="12 13" key="1">
    <citation type="journal article" date="2014" name="PLoS Genet.">
        <title>Analysis of the Phlebiopsis gigantea genome, transcriptome and secretome provides insight into its pioneer colonization strategies of wood.</title>
        <authorList>
            <person name="Hori C."/>
            <person name="Ishida T."/>
            <person name="Igarashi K."/>
            <person name="Samejima M."/>
            <person name="Suzuki H."/>
            <person name="Master E."/>
            <person name="Ferreira P."/>
            <person name="Ruiz-Duenas F.J."/>
            <person name="Held B."/>
            <person name="Canessa P."/>
            <person name="Larrondo L.F."/>
            <person name="Schmoll M."/>
            <person name="Druzhinina I.S."/>
            <person name="Kubicek C.P."/>
            <person name="Gaskell J.A."/>
            <person name="Kersten P."/>
            <person name="St John F."/>
            <person name="Glasner J."/>
            <person name="Sabat G."/>
            <person name="Splinter BonDurant S."/>
            <person name="Syed K."/>
            <person name="Yadav J."/>
            <person name="Mgbeahuruike A.C."/>
            <person name="Kovalchuk A."/>
            <person name="Asiegbu F.O."/>
            <person name="Lackner G."/>
            <person name="Hoffmeister D."/>
            <person name="Rencoret J."/>
            <person name="Gutierrez A."/>
            <person name="Sun H."/>
            <person name="Lindquist E."/>
            <person name="Barry K."/>
            <person name="Riley R."/>
            <person name="Grigoriev I.V."/>
            <person name="Henrissat B."/>
            <person name="Kues U."/>
            <person name="Berka R.M."/>
            <person name="Martinez A.T."/>
            <person name="Covert S.F."/>
            <person name="Blanchette R.A."/>
            <person name="Cullen D."/>
        </authorList>
    </citation>
    <scope>NUCLEOTIDE SEQUENCE [LARGE SCALE GENOMIC DNA]</scope>
    <source>
        <strain evidence="12 13">11061_1 CR5-6</strain>
    </source>
</reference>
<keyword evidence="13" id="KW-1185">Reference proteome</keyword>
<dbReference type="AlphaFoldDB" id="A0A0C3PT86"/>
<organism evidence="12 13">
    <name type="scientific">Phlebiopsis gigantea (strain 11061_1 CR5-6)</name>
    <name type="common">White-rot fungus</name>
    <name type="synonym">Peniophora gigantea</name>
    <dbReference type="NCBI Taxonomy" id="745531"/>
    <lineage>
        <taxon>Eukaryota</taxon>
        <taxon>Fungi</taxon>
        <taxon>Dikarya</taxon>
        <taxon>Basidiomycota</taxon>
        <taxon>Agaricomycotina</taxon>
        <taxon>Agaricomycetes</taxon>
        <taxon>Polyporales</taxon>
        <taxon>Phanerochaetaceae</taxon>
        <taxon>Phlebiopsis</taxon>
    </lineage>
</organism>
<keyword evidence="5" id="KW-0256">Endoplasmic reticulum</keyword>
<sequence length="372" mass="44617">MSTPRTPTFRNPQWSTKSQGLWADIKSLRWVVVPASSLKLLLLVVVLWANWEFFTPFVAPGAPNPFTPMIFISHPVQNSPAEDPRYQKGYLDIVFVGYYIIFWSFVRQSITINLCRPIARYFGIKKEAKLDRFGEQGYAMLYFACTGLWGLRIMSQLPTWWYRTEYFWIDYPHWDMKPELKRYYLMQAAYWCQQLIVLVLKLEKPRSDYHELVAHHFVTLWLVGWSYIVNLTLIGNAVYLSMDIPDMFLALSKLLNYIEYERTKVVTFVFFIGIWSYFRHYLNLVMLWSVWNEFDLIPETSKRWQIQDGIWLVWWMKYQIFLPILLLQCLNLFWYYLIWRLAYRAVFDLALKDSRSDDEDDGEDDGPEEKDD</sequence>
<keyword evidence="3" id="KW-0808">Transferase</keyword>
<evidence type="ECO:0000256" key="1">
    <source>
        <dbReference type="ARBA" id="ARBA00004477"/>
    </source>
</evidence>
<feature type="domain" description="TLC" evidence="11">
    <location>
        <begin position="128"/>
        <end position="347"/>
    </location>
</feature>
<dbReference type="PIRSF" id="PIRSF005225">
    <property type="entry name" value="LAG1_LAC1"/>
    <property type="match status" value="1"/>
</dbReference>
<evidence type="ECO:0000256" key="9">
    <source>
        <dbReference type="PROSITE-ProRule" id="PRU00205"/>
    </source>
</evidence>
<feature type="transmembrane region" description="Helical" evidence="10">
    <location>
        <begin position="89"/>
        <end position="106"/>
    </location>
</feature>
<feature type="transmembrane region" description="Helical" evidence="10">
    <location>
        <begin position="139"/>
        <end position="162"/>
    </location>
</feature>
<evidence type="ECO:0000256" key="4">
    <source>
        <dbReference type="ARBA" id="ARBA00022692"/>
    </source>
</evidence>
<keyword evidence="4 9" id="KW-0812">Transmembrane</keyword>
<evidence type="ECO:0000256" key="6">
    <source>
        <dbReference type="ARBA" id="ARBA00022989"/>
    </source>
</evidence>
<evidence type="ECO:0000256" key="10">
    <source>
        <dbReference type="SAM" id="Phobius"/>
    </source>
</evidence>
<dbReference type="PROSITE" id="PS50922">
    <property type="entry name" value="TLC"/>
    <property type="match status" value="1"/>
</dbReference>
<evidence type="ECO:0000256" key="3">
    <source>
        <dbReference type="ARBA" id="ARBA00022679"/>
    </source>
</evidence>
<name>A0A0C3PT86_PHLG1</name>
<dbReference type="EMBL" id="KN840452">
    <property type="protein sequence ID" value="KIP10708.1"/>
    <property type="molecule type" value="Genomic_DNA"/>
</dbReference>
<evidence type="ECO:0000259" key="11">
    <source>
        <dbReference type="PROSITE" id="PS50922"/>
    </source>
</evidence>
<feature type="transmembrane region" description="Helical" evidence="10">
    <location>
        <begin position="265"/>
        <end position="282"/>
    </location>
</feature>
<evidence type="ECO:0000256" key="8">
    <source>
        <dbReference type="ARBA" id="ARBA00023180"/>
    </source>
</evidence>
<dbReference type="PANTHER" id="PTHR12560">
    <property type="entry name" value="LONGEVITY ASSURANCE FACTOR 1 LAG1"/>
    <property type="match status" value="1"/>
</dbReference>
<dbReference type="InterPro" id="IPR016439">
    <property type="entry name" value="Lag1/Lac1-like"/>
</dbReference>
<evidence type="ECO:0000313" key="13">
    <source>
        <dbReference type="Proteomes" id="UP000053257"/>
    </source>
</evidence>
<dbReference type="OrthoDB" id="3053196at2759"/>
<evidence type="ECO:0000256" key="2">
    <source>
        <dbReference type="ARBA" id="ARBA00009808"/>
    </source>
</evidence>
<evidence type="ECO:0000256" key="5">
    <source>
        <dbReference type="ARBA" id="ARBA00022824"/>
    </source>
</evidence>